<reference evidence="2 3" key="1">
    <citation type="submission" date="2024-04" db="EMBL/GenBank/DDBJ databases">
        <authorList>
            <person name="Abashina T."/>
            <person name="Shaikin A."/>
        </authorList>
    </citation>
    <scope>NUCLEOTIDE SEQUENCE [LARGE SCALE GENOMIC DNA]</scope>
    <source>
        <strain evidence="2 3">AAFK</strain>
    </source>
</reference>
<evidence type="ECO:0000256" key="1">
    <source>
        <dbReference type="SAM" id="Phobius"/>
    </source>
</evidence>
<accession>A0ABU9DB72</accession>
<proteinExistence type="predicted"/>
<dbReference type="RefSeq" id="WP_341370998.1">
    <property type="nucleotide sequence ID" value="NZ_JBBPCO010000008.1"/>
</dbReference>
<keyword evidence="1" id="KW-0472">Membrane</keyword>
<protein>
    <submittedName>
        <fullName evidence="2">Uncharacterized protein</fullName>
    </submittedName>
</protein>
<sequence>MATKRILSAKTLYIIALAIFVVWATLNYFWNPFRQGDVTETQKAAMRANFERAVQVVRSDLARVQQGGATHPDIVAYLNQIYPEGSPLNPEHPAFIVLNANVTEPQDDGQTMISPGNVLDAYRKGQPVTVTPAPALQKLEAGISYTSIETKAGGGAGPIEQPQQ</sequence>
<evidence type="ECO:0000313" key="2">
    <source>
        <dbReference type="EMBL" id="MEK8089940.1"/>
    </source>
</evidence>
<evidence type="ECO:0000313" key="3">
    <source>
        <dbReference type="Proteomes" id="UP001446205"/>
    </source>
</evidence>
<comment type="caution">
    <text evidence="2">The sequence shown here is derived from an EMBL/GenBank/DDBJ whole genome shotgun (WGS) entry which is preliminary data.</text>
</comment>
<dbReference type="EMBL" id="JBBPCO010000008">
    <property type="protein sequence ID" value="MEK8089940.1"/>
    <property type="molecule type" value="Genomic_DNA"/>
</dbReference>
<organism evidence="2 3">
    <name type="scientific">Thermithiobacillus plumbiphilus</name>
    <dbReference type="NCBI Taxonomy" id="1729899"/>
    <lineage>
        <taxon>Bacteria</taxon>
        <taxon>Pseudomonadati</taxon>
        <taxon>Pseudomonadota</taxon>
        <taxon>Acidithiobacillia</taxon>
        <taxon>Acidithiobacillales</taxon>
        <taxon>Thermithiobacillaceae</taxon>
        <taxon>Thermithiobacillus</taxon>
    </lineage>
</organism>
<keyword evidence="1" id="KW-0812">Transmembrane</keyword>
<keyword evidence="1" id="KW-1133">Transmembrane helix</keyword>
<gene>
    <name evidence="2" type="ORF">WOB96_09190</name>
</gene>
<feature type="transmembrane region" description="Helical" evidence="1">
    <location>
        <begin position="12"/>
        <end position="30"/>
    </location>
</feature>
<keyword evidence="3" id="KW-1185">Reference proteome</keyword>
<name>A0ABU9DB72_9PROT</name>
<dbReference type="Proteomes" id="UP001446205">
    <property type="component" value="Unassembled WGS sequence"/>
</dbReference>